<accession>A0AAV2FNQ7</accession>
<protein>
    <recommendedName>
        <fullName evidence="2">Retrotransposon Copia-like N-terminal domain-containing protein</fullName>
    </recommendedName>
</protein>
<dbReference type="EMBL" id="OZ034820">
    <property type="protein sequence ID" value="CAL1400001.1"/>
    <property type="molecule type" value="Genomic_DNA"/>
</dbReference>
<keyword evidence="4" id="KW-1185">Reference proteome</keyword>
<name>A0AAV2FNQ7_9ROSI</name>
<evidence type="ECO:0000256" key="1">
    <source>
        <dbReference type="SAM" id="MobiDB-lite"/>
    </source>
</evidence>
<evidence type="ECO:0000259" key="2">
    <source>
        <dbReference type="Pfam" id="PF14244"/>
    </source>
</evidence>
<dbReference type="Proteomes" id="UP001497516">
    <property type="component" value="Chromosome 7"/>
</dbReference>
<dbReference type="PANTHER" id="PTHR37610:SF97">
    <property type="entry name" value="RETROTRANSPOSON GAG DOMAIN-CONTAINING PROTEIN"/>
    <property type="match status" value="1"/>
</dbReference>
<dbReference type="PANTHER" id="PTHR37610">
    <property type="entry name" value="CCHC-TYPE DOMAIN-CONTAINING PROTEIN"/>
    <property type="match status" value="1"/>
</dbReference>
<feature type="domain" description="Retrotransposon Copia-like N-terminal" evidence="2">
    <location>
        <begin position="40"/>
        <end position="82"/>
    </location>
</feature>
<dbReference type="InterPro" id="IPR029472">
    <property type="entry name" value="Copia-like_N"/>
</dbReference>
<proteinExistence type="predicted"/>
<organism evidence="3 4">
    <name type="scientific">Linum trigynum</name>
    <dbReference type="NCBI Taxonomy" id="586398"/>
    <lineage>
        <taxon>Eukaryota</taxon>
        <taxon>Viridiplantae</taxon>
        <taxon>Streptophyta</taxon>
        <taxon>Embryophyta</taxon>
        <taxon>Tracheophyta</taxon>
        <taxon>Spermatophyta</taxon>
        <taxon>Magnoliopsida</taxon>
        <taxon>eudicotyledons</taxon>
        <taxon>Gunneridae</taxon>
        <taxon>Pentapetalae</taxon>
        <taxon>rosids</taxon>
        <taxon>fabids</taxon>
        <taxon>Malpighiales</taxon>
        <taxon>Linaceae</taxon>
        <taxon>Linum</taxon>
    </lineage>
</organism>
<gene>
    <name evidence="3" type="ORF">LTRI10_LOCUS40156</name>
</gene>
<dbReference type="AlphaFoldDB" id="A0AAV2FNQ7"/>
<feature type="region of interest" description="Disordered" evidence="1">
    <location>
        <begin position="1"/>
        <end position="34"/>
    </location>
</feature>
<evidence type="ECO:0000313" key="3">
    <source>
        <dbReference type="EMBL" id="CAL1400001.1"/>
    </source>
</evidence>
<dbReference type="Pfam" id="PF14244">
    <property type="entry name" value="Retrotran_gag_3"/>
    <property type="match status" value="1"/>
</dbReference>
<sequence length="143" mass="15958">MAGEEESPDSESSFSRGNKTMSDGGNGENLPPIYQLPLSESPVKMLVGDVLTATNYCEWVLDMKDTLLAKNKFSFVDGTTPKRDARAQSNAWIRCDAMVKGWMKTAMDKEIRSNGQFTETSREIWLDLKGRFDKGNASCAYEL</sequence>
<reference evidence="3 4" key="1">
    <citation type="submission" date="2024-04" db="EMBL/GenBank/DDBJ databases">
        <authorList>
            <person name="Fracassetti M."/>
        </authorList>
    </citation>
    <scope>NUCLEOTIDE SEQUENCE [LARGE SCALE GENOMIC DNA]</scope>
</reference>
<evidence type="ECO:0000313" key="4">
    <source>
        <dbReference type="Proteomes" id="UP001497516"/>
    </source>
</evidence>